<dbReference type="RefSeq" id="XP_002486648.1">
    <property type="nucleotide sequence ID" value="XM_002486603.1"/>
</dbReference>
<reference evidence="3" key="1">
    <citation type="journal article" date="2015" name="Genome Announc.">
        <title>Genome sequence of the AIDS-associated pathogen Penicillium marneffei (ATCC18224) and its near taxonomic relative Talaromyces stipitatus (ATCC10500).</title>
        <authorList>
            <person name="Nierman W.C."/>
            <person name="Fedorova-Abrams N.D."/>
            <person name="Andrianopoulos A."/>
        </authorList>
    </citation>
    <scope>NUCLEOTIDE SEQUENCE [LARGE SCALE GENOMIC DNA]</scope>
    <source>
        <strain evidence="3">ATCC 10500 / CBS 375.48 / QM 6759 / NRRL 1006</strain>
    </source>
</reference>
<organism evidence="2 3">
    <name type="scientific">Talaromyces stipitatus (strain ATCC 10500 / CBS 375.48 / QM 6759 / NRRL 1006)</name>
    <name type="common">Penicillium stipitatum</name>
    <dbReference type="NCBI Taxonomy" id="441959"/>
    <lineage>
        <taxon>Eukaryota</taxon>
        <taxon>Fungi</taxon>
        <taxon>Dikarya</taxon>
        <taxon>Ascomycota</taxon>
        <taxon>Pezizomycotina</taxon>
        <taxon>Eurotiomycetes</taxon>
        <taxon>Eurotiomycetidae</taxon>
        <taxon>Eurotiales</taxon>
        <taxon>Trichocomaceae</taxon>
        <taxon>Talaromyces</taxon>
        <taxon>Talaromyces sect. Talaromyces</taxon>
    </lineage>
</organism>
<protein>
    <recommendedName>
        <fullName evidence="1">Tautomerase cis-CaaD-like domain-containing protein</fullName>
    </recommendedName>
</protein>
<dbReference type="VEuPathDB" id="FungiDB:TSTA_106190"/>
<dbReference type="InterPro" id="IPR028116">
    <property type="entry name" value="Cis-CaaD-like"/>
</dbReference>
<evidence type="ECO:0000259" key="1">
    <source>
        <dbReference type="Pfam" id="PF14832"/>
    </source>
</evidence>
<feature type="domain" description="Tautomerase cis-CaaD-like" evidence="1">
    <location>
        <begin position="1"/>
        <end position="126"/>
    </location>
</feature>
<dbReference type="Proteomes" id="UP000001745">
    <property type="component" value="Unassembled WGS sequence"/>
</dbReference>
<dbReference type="AlphaFoldDB" id="B8MPH1"/>
<accession>B8MPH1</accession>
<dbReference type="InterPro" id="IPR014347">
    <property type="entry name" value="Tautomerase/MIF_sf"/>
</dbReference>
<dbReference type="OMA" id="FEYHVDE"/>
<dbReference type="Gene3D" id="3.30.429.10">
    <property type="entry name" value="Macrophage Migration Inhibitory Factor"/>
    <property type="match status" value="1"/>
</dbReference>
<dbReference type="Pfam" id="PF14832">
    <property type="entry name" value="Tautomerase_3"/>
    <property type="match status" value="1"/>
</dbReference>
<sequence length="164" mass="18825">MPYWKIYHGLDTLEPSDKTTLSKSITEYYTSLGLPAFYVNIFYFPLPEQEFYVGGVPQGKKISIEITHIAKQIDPTIQKFSKYFKNSIDKILRPYTIDRGVQVEFCVVQVPPQLWRINGIDPPEGLDQSVDGAVEVAEKNRELLAESMKSTAQINEDWQDEYLA</sequence>
<evidence type="ECO:0000313" key="2">
    <source>
        <dbReference type="EMBL" id="EED14410.1"/>
    </source>
</evidence>
<name>B8MPH1_TALSN</name>
<dbReference type="HOGENOM" id="CLU_113367_0_0_1"/>
<dbReference type="eggNOG" id="ENOG502SQJU">
    <property type="taxonomic scope" value="Eukaryota"/>
</dbReference>
<dbReference type="OrthoDB" id="2129288at2759"/>
<keyword evidence="3" id="KW-1185">Reference proteome</keyword>
<dbReference type="InParanoid" id="B8MPH1"/>
<dbReference type="PhylomeDB" id="B8MPH1"/>
<evidence type="ECO:0000313" key="3">
    <source>
        <dbReference type="Proteomes" id="UP000001745"/>
    </source>
</evidence>
<dbReference type="EMBL" id="EQ962658">
    <property type="protein sequence ID" value="EED14410.1"/>
    <property type="molecule type" value="Genomic_DNA"/>
</dbReference>
<gene>
    <name evidence="2" type="ORF">TSTA_106190</name>
</gene>
<proteinExistence type="predicted"/>
<dbReference type="GeneID" id="8098772"/>